<evidence type="ECO:0000256" key="1">
    <source>
        <dbReference type="ARBA" id="ARBA00023125"/>
    </source>
</evidence>
<feature type="DNA-binding region" description="H-T-H motif" evidence="2">
    <location>
        <begin position="33"/>
        <end position="52"/>
    </location>
</feature>
<dbReference type="EMBL" id="PKGY01000002">
    <property type="protein sequence ID" value="PKZ22336.1"/>
    <property type="molecule type" value="Genomic_DNA"/>
</dbReference>
<feature type="domain" description="HTH tetR-type" evidence="3">
    <location>
        <begin position="10"/>
        <end position="70"/>
    </location>
</feature>
<evidence type="ECO:0000256" key="2">
    <source>
        <dbReference type="PROSITE-ProRule" id="PRU00335"/>
    </source>
</evidence>
<evidence type="ECO:0000313" key="5">
    <source>
        <dbReference type="Proteomes" id="UP000234239"/>
    </source>
</evidence>
<proteinExistence type="predicted"/>
<evidence type="ECO:0000313" key="4">
    <source>
        <dbReference type="EMBL" id="PKZ22336.1"/>
    </source>
</evidence>
<dbReference type="GO" id="GO:0003677">
    <property type="term" value="F:DNA binding"/>
    <property type="evidence" value="ECO:0007669"/>
    <property type="project" value="UniProtKB-UniRule"/>
</dbReference>
<dbReference type="Gene3D" id="1.10.357.10">
    <property type="entry name" value="Tetracycline Repressor, domain 2"/>
    <property type="match status" value="1"/>
</dbReference>
<dbReference type="OrthoDB" id="9810250at2"/>
<accession>A0A2I1MQD1</accession>
<dbReference type="RefSeq" id="WP_070486227.1">
    <property type="nucleotide sequence ID" value="NZ_CAJHKM010000001.1"/>
</dbReference>
<dbReference type="Pfam" id="PF00440">
    <property type="entry name" value="TetR_N"/>
    <property type="match status" value="1"/>
</dbReference>
<evidence type="ECO:0000259" key="3">
    <source>
        <dbReference type="PROSITE" id="PS50977"/>
    </source>
</evidence>
<dbReference type="InterPro" id="IPR009057">
    <property type="entry name" value="Homeodomain-like_sf"/>
</dbReference>
<gene>
    <name evidence="4" type="ORF">CYJ28_04270</name>
</gene>
<reference evidence="4 5" key="1">
    <citation type="submission" date="2017-12" db="EMBL/GenBank/DDBJ databases">
        <title>Phylogenetic diversity of female urinary microbiome.</title>
        <authorList>
            <person name="Thomas-White K."/>
            <person name="Wolfe A.J."/>
        </authorList>
    </citation>
    <scope>NUCLEOTIDE SEQUENCE [LARGE SCALE GENOMIC DNA]</scope>
    <source>
        <strain evidence="4 5">UMB0139</strain>
    </source>
</reference>
<name>A0A2I1MQD1_9LACT</name>
<protein>
    <submittedName>
        <fullName evidence="4">TetR/AcrR family transcriptional regulator</fullName>
    </submittedName>
</protein>
<organism evidence="4 5">
    <name type="scientific">Aerococcus sanguinicola</name>
    <dbReference type="NCBI Taxonomy" id="119206"/>
    <lineage>
        <taxon>Bacteria</taxon>
        <taxon>Bacillati</taxon>
        <taxon>Bacillota</taxon>
        <taxon>Bacilli</taxon>
        <taxon>Lactobacillales</taxon>
        <taxon>Aerococcaceae</taxon>
        <taxon>Aerococcus</taxon>
    </lineage>
</organism>
<dbReference type="PANTHER" id="PTHR43479:SF16">
    <property type="entry name" value="HTH TETR-TYPE DOMAIN-CONTAINING PROTEIN"/>
    <property type="match status" value="1"/>
</dbReference>
<dbReference type="InterPro" id="IPR050624">
    <property type="entry name" value="HTH-type_Tx_Regulator"/>
</dbReference>
<dbReference type="PROSITE" id="PS50977">
    <property type="entry name" value="HTH_TETR_2"/>
    <property type="match status" value="1"/>
</dbReference>
<keyword evidence="1 2" id="KW-0238">DNA-binding</keyword>
<dbReference type="SUPFAM" id="SSF46689">
    <property type="entry name" value="Homeodomain-like"/>
    <property type="match status" value="1"/>
</dbReference>
<dbReference type="InterPro" id="IPR001647">
    <property type="entry name" value="HTH_TetR"/>
</dbReference>
<comment type="caution">
    <text evidence="4">The sequence shown here is derived from an EMBL/GenBank/DDBJ whole genome shotgun (WGS) entry which is preliminary data.</text>
</comment>
<sequence>MNEKLDLRVQKTYHALFEAFINLLEEKVFEDITVNELCEKAMTRRATFYKHFSDKYDFCAFMIRYLRLQFIKDAEKNIDPHDPLDYYKTLLKIGMDFIDKNEHLIQSAMNHHNSIFLTMLDTTNDLSEDLQKHIEEDAKNGVQFIAEPVLMTQVFIGTISQCINWWFKHRDEVSKEEMVDKLSDVFSKFMK</sequence>
<dbReference type="Proteomes" id="UP000234239">
    <property type="component" value="Unassembled WGS sequence"/>
</dbReference>
<dbReference type="AlphaFoldDB" id="A0A2I1MQD1"/>
<dbReference type="PANTHER" id="PTHR43479">
    <property type="entry name" value="ACREF/ENVCD OPERON REPRESSOR-RELATED"/>
    <property type="match status" value="1"/>
</dbReference>